<proteinExistence type="predicted"/>
<sequence>MEYQKIKITFGIQPKQIERIEEVIKYWDNTRTEEDKEVLKDGWILYDRNIWIDLGKEFGWEPLTLALYYFKYKNKNS</sequence>
<reference evidence="1 2" key="1">
    <citation type="submission" date="2018-11" db="EMBL/GenBank/DDBJ databases">
        <title>Proposal to divide the Flavobacteriaceae and reorganize its genera based on Amino Acid Identity values calculated from whole genome sequences.</title>
        <authorList>
            <person name="Nicholson A.C."/>
            <person name="Gulvik C.A."/>
            <person name="Whitney A.M."/>
            <person name="Humrighouse B.W."/>
            <person name="Bell M."/>
            <person name="Holmes B."/>
            <person name="Steigerwalt A.G."/>
            <person name="Villarma A."/>
            <person name="Sheth M."/>
            <person name="Batra D."/>
            <person name="Pryor J."/>
            <person name="Bernardet J.-F."/>
            <person name="Hugo C."/>
            <person name="Kampfer P."/>
            <person name="Newman J."/>
            <person name="McQuiston J.R."/>
        </authorList>
    </citation>
    <scope>NUCLEOTIDE SEQUENCE [LARGE SCALE GENOMIC DNA]</scope>
    <source>
        <strain evidence="1 2">G0041</strain>
    </source>
</reference>
<gene>
    <name evidence="1" type="ORF">EG343_11140</name>
</gene>
<organism evidence="1 2">
    <name type="scientific">Chryseobacterium nakagawai</name>
    <dbReference type="NCBI Taxonomy" id="1241982"/>
    <lineage>
        <taxon>Bacteria</taxon>
        <taxon>Pseudomonadati</taxon>
        <taxon>Bacteroidota</taxon>
        <taxon>Flavobacteriia</taxon>
        <taxon>Flavobacteriales</taxon>
        <taxon>Weeksellaceae</taxon>
        <taxon>Chryseobacterium group</taxon>
        <taxon>Chryseobacterium</taxon>
    </lineage>
</organism>
<evidence type="ECO:0000313" key="1">
    <source>
        <dbReference type="EMBL" id="AZA91145.1"/>
    </source>
</evidence>
<dbReference type="KEGG" id="cnk:EG343_11140"/>
<evidence type="ECO:0000313" key="2">
    <source>
        <dbReference type="Proteomes" id="UP000278288"/>
    </source>
</evidence>
<dbReference type="Proteomes" id="UP000278288">
    <property type="component" value="Chromosome"/>
</dbReference>
<protein>
    <submittedName>
        <fullName evidence="1">Uncharacterized protein</fullName>
    </submittedName>
</protein>
<dbReference type="AlphaFoldDB" id="A0AAD1DR66"/>
<accession>A0AAD1DR66</accession>
<keyword evidence="2" id="KW-1185">Reference proteome</keyword>
<name>A0AAD1DR66_CHRNA</name>
<dbReference type="RefSeq" id="WP_123857840.1">
    <property type="nucleotide sequence ID" value="NZ_CP033923.1"/>
</dbReference>
<dbReference type="EMBL" id="CP033923">
    <property type="protein sequence ID" value="AZA91145.1"/>
    <property type="molecule type" value="Genomic_DNA"/>
</dbReference>